<evidence type="ECO:0000313" key="1">
    <source>
        <dbReference type="EMBL" id="CAA0119118.1"/>
    </source>
</evidence>
<keyword evidence="4" id="KW-1185">Reference proteome</keyword>
<gene>
    <name evidence="1" type="ORF">DPBNPPHM_02403</name>
    <name evidence="2" type="ORF">OPDIPICF_02244</name>
</gene>
<protein>
    <submittedName>
        <fullName evidence="1">Uncharacterized protein</fullName>
    </submittedName>
</protein>
<dbReference type="Proteomes" id="UP000441399">
    <property type="component" value="Unassembled WGS sequence"/>
</dbReference>
<evidence type="ECO:0000313" key="2">
    <source>
        <dbReference type="EMBL" id="CAA0119267.1"/>
    </source>
</evidence>
<evidence type="ECO:0000313" key="4">
    <source>
        <dbReference type="Proteomes" id="UP000441399"/>
    </source>
</evidence>
<proteinExistence type="predicted"/>
<reference evidence="3 4" key="1">
    <citation type="submission" date="2019-11" db="EMBL/GenBank/DDBJ databases">
        <authorList>
            <person name="Holert J."/>
        </authorList>
    </citation>
    <scope>NUCLEOTIDE SEQUENCE [LARGE SCALE GENOMIC DNA]</scope>
    <source>
        <strain evidence="1">BC5_2</strain>
        <strain evidence="2">SB11_3</strain>
    </source>
</reference>
<name>A0A5S9QQ35_9GAMM</name>
<dbReference type="OrthoDB" id="6118257at2"/>
<sequence length="123" mass="14730">MFLEVKRSPMSYLQHKDMDPAYIAPITRDFRINMNFVAECSHYTIRENTTRKTLDNNNITVPVDTNVIHLEMSYTHSTHTHQRNQKDEHTINERYYFKLVFFPGAENEFLRIKTIIDRLTFSD</sequence>
<dbReference type="EMBL" id="CACSII010000020">
    <property type="protein sequence ID" value="CAA0119118.1"/>
    <property type="molecule type" value="Genomic_DNA"/>
</dbReference>
<evidence type="ECO:0000313" key="3">
    <source>
        <dbReference type="Proteomes" id="UP000434580"/>
    </source>
</evidence>
<dbReference type="EMBL" id="CACSIO010000034">
    <property type="protein sequence ID" value="CAA0119267.1"/>
    <property type="molecule type" value="Genomic_DNA"/>
</dbReference>
<accession>A0A5S9QQ35</accession>
<dbReference type="AlphaFoldDB" id="A0A5S9QQ35"/>
<organism evidence="1 3">
    <name type="scientific">BD1-7 clade bacterium</name>
    <dbReference type="NCBI Taxonomy" id="2029982"/>
    <lineage>
        <taxon>Bacteria</taxon>
        <taxon>Pseudomonadati</taxon>
        <taxon>Pseudomonadota</taxon>
        <taxon>Gammaproteobacteria</taxon>
        <taxon>Cellvibrionales</taxon>
        <taxon>Spongiibacteraceae</taxon>
        <taxon>BD1-7 clade</taxon>
    </lineage>
</organism>
<dbReference type="Proteomes" id="UP000434580">
    <property type="component" value="Unassembled WGS sequence"/>
</dbReference>